<evidence type="ECO:0000259" key="1">
    <source>
        <dbReference type="PROSITE" id="PS51186"/>
    </source>
</evidence>
<organism evidence="2 3">
    <name type="scientific">Shewanella psychropiezotolerans</name>
    <dbReference type="NCBI Taxonomy" id="2593655"/>
    <lineage>
        <taxon>Bacteria</taxon>
        <taxon>Pseudomonadati</taxon>
        <taxon>Pseudomonadota</taxon>
        <taxon>Gammaproteobacteria</taxon>
        <taxon>Alteromonadales</taxon>
        <taxon>Shewanellaceae</taxon>
        <taxon>Shewanella</taxon>
    </lineage>
</organism>
<reference evidence="2 3" key="1">
    <citation type="submission" date="2019-07" db="EMBL/GenBank/DDBJ databases">
        <title>Shewanella sp. YLB-06 whole genomic sequence.</title>
        <authorList>
            <person name="Yu L."/>
        </authorList>
    </citation>
    <scope>NUCLEOTIDE SEQUENCE [LARGE SCALE GENOMIC DNA]</scope>
    <source>
        <strain evidence="2 3">YLB-06</strain>
    </source>
</reference>
<dbReference type="PROSITE" id="PS51186">
    <property type="entry name" value="GNAT"/>
    <property type="match status" value="1"/>
</dbReference>
<gene>
    <name evidence="2" type="ORF">FM037_19555</name>
</gene>
<feature type="domain" description="N-acetyltransferase" evidence="1">
    <location>
        <begin position="2"/>
        <end position="180"/>
    </location>
</feature>
<name>A0ABX5X1Z1_9GAMM</name>
<evidence type="ECO:0000313" key="3">
    <source>
        <dbReference type="Proteomes" id="UP000315947"/>
    </source>
</evidence>
<sequence>MITTRAVTSQDVSRIWQIRTDAILEGCSTHYTRYEVQTWAGSPMPEAFTEVLLSLGAIVAVELVDELSVEQVAEALGECGSNIQGDTPEKILGFGFIDAAQCRLEAVFVDPEAVGMGIGKLLAIELEVQAKKAGVKTLSLSSSLNAVGFYKKLGFNAGDETRWRHPTGIELMCIPMCKLL</sequence>
<dbReference type="Proteomes" id="UP000315947">
    <property type="component" value="Chromosome"/>
</dbReference>
<dbReference type="Gene3D" id="3.40.630.30">
    <property type="match status" value="1"/>
</dbReference>
<accession>A0ABX5X1Z1</accession>
<dbReference type="RefSeq" id="WP_144047369.1">
    <property type="nucleotide sequence ID" value="NZ_CP041614.1"/>
</dbReference>
<protein>
    <submittedName>
        <fullName evidence="2">GNAT family N-acetyltransferase</fullName>
    </submittedName>
</protein>
<dbReference type="EMBL" id="CP041614">
    <property type="protein sequence ID" value="QDO85023.1"/>
    <property type="molecule type" value="Genomic_DNA"/>
</dbReference>
<dbReference type="CDD" id="cd04301">
    <property type="entry name" value="NAT_SF"/>
    <property type="match status" value="1"/>
</dbReference>
<dbReference type="InterPro" id="IPR016181">
    <property type="entry name" value="Acyl_CoA_acyltransferase"/>
</dbReference>
<dbReference type="SUPFAM" id="SSF55729">
    <property type="entry name" value="Acyl-CoA N-acyltransferases (Nat)"/>
    <property type="match status" value="1"/>
</dbReference>
<dbReference type="InterPro" id="IPR000182">
    <property type="entry name" value="GNAT_dom"/>
</dbReference>
<keyword evidence="3" id="KW-1185">Reference proteome</keyword>
<dbReference type="Pfam" id="PF13673">
    <property type="entry name" value="Acetyltransf_10"/>
    <property type="match status" value="1"/>
</dbReference>
<evidence type="ECO:0000313" key="2">
    <source>
        <dbReference type="EMBL" id="QDO85023.1"/>
    </source>
</evidence>
<proteinExistence type="predicted"/>